<dbReference type="InterPro" id="IPR003594">
    <property type="entry name" value="HATPase_dom"/>
</dbReference>
<dbReference type="InterPro" id="IPR005467">
    <property type="entry name" value="His_kinase_dom"/>
</dbReference>
<dbReference type="PROSITE" id="PS50109">
    <property type="entry name" value="HIS_KIN"/>
    <property type="match status" value="1"/>
</dbReference>
<reference evidence="15" key="1">
    <citation type="journal article" date="2019" name="Int. J. Syst. Evol. Microbiol.">
        <title>The Global Catalogue of Microorganisms (GCM) 10K type strain sequencing project: providing services to taxonomists for standard genome sequencing and annotation.</title>
        <authorList>
            <consortium name="The Broad Institute Genomics Platform"/>
            <consortium name="The Broad Institute Genome Sequencing Center for Infectious Disease"/>
            <person name="Wu L."/>
            <person name="Ma J."/>
        </authorList>
    </citation>
    <scope>NUCLEOTIDE SEQUENCE [LARGE SCALE GENOMIC DNA]</scope>
    <source>
        <strain evidence="15">JCM 16022</strain>
    </source>
</reference>
<dbReference type="PANTHER" id="PTHR45436">
    <property type="entry name" value="SENSOR HISTIDINE KINASE YKOH"/>
    <property type="match status" value="1"/>
</dbReference>
<sequence>MRRRISWLVVVTTSTVIVSFVIPLCLLVRTLAEDRAMAAADQDARSVAILAAGAPDDPRQLRAFVSGINRRGATTTRVLTTDGREVGGGPSMKQDPDVRRALRGEAFTVVDDRGGRVLLPVVVADGTTVVRSTVAVADLRRGVARAWTGIIGLGAVLLVLALVLASRLGKRISEPLLEVAGTAHRLREGDLAARAEVRGTQETQELARALNGLAERTGELLVSERAAVGDLSHRLRTPVTALRLDAEGVTDPELAQRLQAHITVLQRTIDAIVKEARRPVRTDLAPICDATATVRSRVDFWRALADDQDRDLRVLLPEGRLVVPLAVEDLTDLVDVLIDNVFAHTPEGTRLRLELHEVDHREPHVVLLVADAGPGFSAGGRQQREGSTGLGLDIARRIAAGCGGRVRTGTAPEGGALVEVVLPRAAG</sequence>
<evidence type="ECO:0000256" key="5">
    <source>
        <dbReference type="ARBA" id="ARBA00022679"/>
    </source>
</evidence>
<dbReference type="CDD" id="cd00082">
    <property type="entry name" value="HisKA"/>
    <property type="match status" value="1"/>
</dbReference>
<comment type="caution">
    <text evidence="14">The sequence shown here is derived from an EMBL/GenBank/DDBJ whole genome shotgun (WGS) entry which is preliminary data.</text>
</comment>
<dbReference type="InterPro" id="IPR036890">
    <property type="entry name" value="HATPase_C_sf"/>
</dbReference>
<feature type="domain" description="Histidine kinase" evidence="12">
    <location>
        <begin position="230"/>
        <end position="426"/>
    </location>
</feature>
<evidence type="ECO:0000256" key="6">
    <source>
        <dbReference type="ARBA" id="ARBA00022692"/>
    </source>
</evidence>
<evidence type="ECO:0000256" key="4">
    <source>
        <dbReference type="ARBA" id="ARBA00022553"/>
    </source>
</evidence>
<evidence type="ECO:0000256" key="8">
    <source>
        <dbReference type="ARBA" id="ARBA00022989"/>
    </source>
</evidence>
<dbReference type="InterPro" id="IPR036097">
    <property type="entry name" value="HisK_dim/P_sf"/>
</dbReference>
<protein>
    <recommendedName>
        <fullName evidence="3">histidine kinase</fullName>
        <ecNumber evidence="3">2.7.13.3</ecNumber>
    </recommendedName>
</protein>
<dbReference type="PANTHER" id="PTHR45436:SF5">
    <property type="entry name" value="SENSOR HISTIDINE KINASE TRCS"/>
    <property type="match status" value="1"/>
</dbReference>
<dbReference type="SMART" id="SM00387">
    <property type="entry name" value="HATPase_c"/>
    <property type="match status" value="1"/>
</dbReference>
<dbReference type="Proteomes" id="UP001501771">
    <property type="component" value="Unassembled WGS sequence"/>
</dbReference>
<dbReference type="SUPFAM" id="SSF158472">
    <property type="entry name" value="HAMP domain-like"/>
    <property type="match status" value="1"/>
</dbReference>
<keyword evidence="10 11" id="KW-0472">Membrane</keyword>
<dbReference type="Gene3D" id="1.10.8.500">
    <property type="entry name" value="HAMP domain in histidine kinase"/>
    <property type="match status" value="1"/>
</dbReference>
<dbReference type="InterPro" id="IPR004358">
    <property type="entry name" value="Sig_transdc_His_kin-like_C"/>
</dbReference>
<keyword evidence="5" id="KW-0808">Transferase</keyword>
<keyword evidence="4" id="KW-0597">Phosphoprotein</keyword>
<dbReference type="InterPro" id="IPR050428">
    <property type="entry name" value="TCS_sensor_his_kinase"/>
</dbReference>
<dbReference type="EMBL" id="BAAAQR010000006">
    <property type="protein sequence ID" value="GAA2146840.1"/>
    <property type="molecule type" value="Genomic_DNA"/>
</dbReference>
<gene>
    <name evidence="14" type="ORF">GCM10009844_23450</name>
</gene>
<keyword evidence="8 11" id="KW-1133">Transmembrane helix</keyword>
<dbReference type="Gene3D" id="3.30.565.10">
    <property type="entry name" value="Histidine kinase-like ATPase, C-terminal domain"/>
    <property type="match status" value="1"/>
</dbReference>
<dbReference type="Gene3D" id="1.10.287.130">
    <property type="match status" value="1"/>
</dbReference>
<name>A0ABP5LKV0_9ACTN</name>
<keyword evidence="6 11" id="KW-0812">Transmembrane</keyword>
<organism evidence="14 15">
    <name type="scientific">Nocardioides koreensis</name>
    <dbReference type="NCBI Taxonomy" id="433651"/>
    <lineage>
        <taxon>Bacteria</taxon>
        <taxon>Bacillati</taxon>
        <taxon>Actinomycetota</taxon>
        <taxon>Actinomycetes</taxon>
        <taxon>Propionibacteriales</taxon>
        <taxon>Nocardioidaceae</taxon>
        <taxon>Nocardioides</taxon>
    </lineage>
</organism>
<dbReference type="SUPFAM" id="SSF55874">
    <property type="entry name" value="ATPase domain of HSP90 chaperone/DNA topoisomerase II/histidine kinase"/>
    <property type="match status" value="1"/>
</dbReference>
<feature type="transmembrane region" description="Helical" evidence="11">
    <location>
        <begin position="7"/>
        <end position="32"/>
    </location>
</feature>
<evidence type="ECO:0000313" key="15">
    <source>
        <dbReference type="Proteomes" id="UP001501771"/>
    </source>
</evidence>
<feature type="domain" description="HAMP" evidence="13">
    <location>
        <begin position="170"/>
        <end position="222"/>
    </location>
</feature>
<dbReference type="InterPro" id="IPR003660">
    <property type="entry name" value="HAMP_dom"/>
</dbReference>
<evidence type="ECO:0000256" key="1">
    <source>
        <dbReference type="ARBA" id="ARBA00000085"/>
    </source>
</evidence>
<evidence type="ECO:0000313" key="14">
    <source>
        <dbReference type="EMBL" id="GAA2146840.1"/>
    </source>
</evidence>
<comment type="catalytic activity">
    <reaction evidence="1">
        <text>ATP + protein L-histidine = ADP + protein N-phospho-L-histidine.</text>
        <dbReference type="EC" id="2.7.13.3"/>
    </reaction>
</comment>
<keyword evidence="9" id="KW-0902">Two-component regulatory system</keyword>
<evidence type="ECO:0000256" key="3">
    <source>
        <dbReference type="ARBA" id="ARBA00012438"/>
    </source>
</evidence>
<dbReference type="GO" id="GO:0016301">
    <property type="term" value="F:kinase activity"/>
    <property type="evidence" value="ECO:0007669"/>
    <property type="project" value="UniProtKB-KW"/>
</dbReference>
<dbReference type="SMART" id="SM00304">
    <property type="entry name" value="HAMP"/>
    <property type="match status" value="1"/>
</dbReference>
<evidence type="ECO:0000259" key="13">
    <source>
        <dbReference type="PROSITE" id="PS50885"/>
    </source>
</evidence>
<evidence type="ECO:0000259" key="12">
    <source>
        <dbReference type="PROSITE" id="PS50109"/>
    </source>
</evidence>
<dbReference type="EC" id="2.7.13.3" evidence="3"/>
<comment type="subcellular location">
    <subcellularLocation>
        <location evidence="2">Cell membrane</location>
    </subcellularLocation>
</comment>
<dbReference type="Pfam" id="PF02518">
    <property type="entry name" value="HATPase_c"/>
    <property type="match status" value="1"/>
</dbReference>
<dbReference type="Pfam" id="PF00672">
    <property type="entry name" value="HAMP"/>
    <property type="match status" value="1"/>
</dbReference>
<feature type="transmembrane region" description="Helical" evidence="11">
    <location>
        <begin position="146"/>
        <end position="165"/>
    </location>
</feature>
<dbReference type="CDD" id="cd06225">
    <property type="entry name" value="HAMP"/>
    <property type="match status" value="1"/>
</dbReference>
<evidence type="ECO:0000256" key="10">
    <source>
        <dbReference type="ARBA" id="ARBA00023136"/>
    </source>
</evidence>
<evidence type="ECO:0000256" key="9">
    <source>
        <dbReference type="ARBA" id="ARBA00023012"/>
    </source>
</evidence>
<evidence type="ECO:0000256" key="2">
    <source>
        <dbReference type="ARBA" id="ARBA00004236"/>
    </source>
</evidence>
<proteinExistence type="predicted"/>
<dbReference type="RefSeq" id="WP_344151924.1">
    <property type="nucleotide sequence ID" value="NZ_BAAAQR010000006.1"/>
</dbReference>
<dbReference type="PROSITE" id="PS50885">
    <property type="entry name" value="HAMP"/>
    <property type="match status" value="1"/>
</dbReference>
<accession>A0ABP5LKV0</accession>
<evidence type="ECO:0000256" key="7">
    <source>
        <dbReference type="ARBA" id="ARBA00022777"/>
    </source>
</evidence>
<dbReference type="PRINTS" id="PR00344">
    <property type="entry name" value="BCTRLSENSOR"/>
</dbReference>
<evidence type="ECO:0000256" key="11">
    <source>
        <dbReference type="SAM" id="Phobius"/>
    </source>
</evidence>
<dbReference type="SUPFAM" id="SSF47384">
    <property type="entry name" value="Homodimeric domain of signal transducing histidine kinase"/>
    <property type="match status" value="1"/>
</dbReference>
<keyword evidence="15" id="KW-1185">Reference proteome</keyword>
<keyword evidence="7 14" id="KW-0418">Kinase</keyword>
<dbReference type="InterPro" id="IPR003661">
    <property type="entry name" value="HisK_dim/P_dom"/>
</dbReference>